<organism evidence="3 4">
    <name type="scientific">Blumeria graminis f. sp. hordei (strain DH14)</name>
    <name type="common">Barley powdery mildew</name>
    <name type="synonym">Oidium monilioides f. sp. hordei</name>
    <dbReference type="NCBI Taxonomy" id="546991"/>
    <lineage>
        <taxon>Eukaryota</taxon>
        <taxon>Fungi</taxon>
        <taxon>Dikarya</taxon>
        <taxon>Ascomycota</taxon>
        <taxon>Pezizomycotina</taxon>
        <taxon>Leotiomycetes</taxon>
        <taxon>Erysiphales</taxon>
        <taxon>Erysiphaceae</taxon>
        <taxon>Blumeria</taxon>
        <taxon>Blumeria hordei</taxon>
    </lineage>
</organism>
<dbReference type="STRING" id="546991.N1JLP3"/>
<keyword evidence="2" id="KW-0732">Signal</keyword>
<reference evidence="3 4" key="1">
    <citation type="journal article" date="2010" name="Science">
        <title>Genome expansion and gene loss in powdery mildew fungi reveal tradeoffs in extreme parasitism.</title>
        <authorList>
            <person name="Spanu P.D."/>
            <person name="Abbott J.C."/>
            <person name="Amselem J."/>
            <person name="Burgis T.A."/>
            <person name="Soanes D.M."/>
            <person name="Stueber K."/>
            <person name="Ver Loren van Themaat E."/>
            <person name="Brown J.K.M."/>
            <person name="Butcher S.A."/>
            <person name="Gurr S.J."/>
            <person name="Lebrun M.-H."/>
            <person name="Ridout C.J."/>
            <person name="Schulze-Lefert P."/>
            <person name="Talbot N.J."/>
            <person name="Ahmadinejad N."/>
            <person name="Ametz C."/>
            <person name="Barton G.R."/>
            <person name="Benjdia M."/>
            <person name="Bidzinski P."/>
            <person name="Bindschedler L.V."/>
            <person name="Both M."/>
            <person name="Brewer M.T."/>
            <person name="Cadle-Davidson L."/>
            <person name="Cadle-Davidson M.M."/>
            <person name="Collemare J."/>
            <person name="Cramer R."/>
            <person name="Frenkel O."/>
            <person name="Godfrey D."/>
            <person name="Harriman J."/>
            <person name="Hoede C."/>
            <person name="King B.C."/>
            <person name="Klages S."/>
            <person name="Kleemann J."/>
            <person name="Knoll D."/>
            <person name="Koti P.S."/>
            <person name="Kreplak J."/>
            <person name="Lopez-Ruiz F.J."/>
            <person name="Lu X."/>
            <person name="Maekawa T."/>
            <person name="Mahanil S."/>
            <person name="Micali C."/>
            <person name="Milgroom M.G."/>
            <person name="Montana G."/>
            <person name="Noir S."/>
            <person name="O'Connell R.J."/>
            <person name="Oberhaensli S."/>
            <person name="Parlange F."/>
            <person name="Pedersen C."/>
            <person name="Quesneville H."/>
            <person name="Reinhardt R."/>
            <person name="Rott M."/>
            <person name="Sacristan S."/>
            <person name="Schmidt S.M."/>
            <person name="Schoen M."/>
            <person name="Skamnioti P."/>
            <person name="Sommer H."/>
            <person name="Stephens A."/>
            <person name="Takahara H."/>
            <person name="Thordal-Christensen H."/>
            <person name="Vigouroux M."/>
            <person name="Wessling R."/>
            <person name="Wicker T."/>
            <person name="Panstruga R."/>
        </authorList>
    </citation>
    <scope>NUCLEOTIDE SEQUENCE [LARGE SCALE GENOMIC DNA]</scope>
    <source>
        <strain evidence="3">DH14</strain>
    </source>
</reference>
<dbReference type="HOGENOM" id="CLU_1120005_0_0_1"/>
<dbReference type="OrthoDB" id="2118427at2759"/>
<comment type="caution">
    <text evidence="3">The sequence shown here is derived from an EMBL/GenBank/DDBJ whole genome shotgun (WGS) entry which is preliminary data.</text>
</comment>
<feature type="signal peptide" evidence="2">
    <location>
        <begin position="1"/>
        <end position="18"/>
    </location>
</feature>
<protein>
    <submittedName>
        <fullName evidence="3">Uncharacterized protein</fullName>
    </submittedName>
</protein>
<evidence type="ECO:0000256" key="1">
    <source>
        <dbReference type="SAM" id="MobiDB-lite"/>
    </source>
</evidence>
<accession>N1JLP3</accession>
<gene>
    <name evidence="3" type="ORF">BGHDH14_bgh06570</name>
</gene>
<dbReference type="EMBL" id="CAUH01005093">
    <property type="protein sequence ID" value="CCU81471.1"/>
    <property type="molecule type" value="Genomic_DNA"/>
</dbReference>
<sequence length="247" mass="25168">MQFNSFVLFLALSSTALSAPAGKGLEAVVEGGGKGSIGGAKGESAITGEAAEPFVGTETAKPIIGGEDNEATNEGEKDKGATVVGASKAAAGGGAKASPGAPAKKPTPQMVSVAAKSFANDANTVSNALNQLPGMTDRSSIIAMSKKAYFAELDEDKHRDVLARAAGADGQVSNGKIMKFTPAVLDGLKEMYTSGTPAKVNQNIPAIQRARNPNILPSITQLSNAALKKMNLPADQQNFQPTGQKGK</sequence>
<name>N1JLP3_BLUG1</name>
<dbReference type="eggNOG" id="ENOG502TCR0">
    <property type="taxonomic scope" value="Eukaryota"/>
</dbReference>
<proteinExistence type="predicted"/>
<dbReference type="InParanoid" id="N1JLP3"/>
<keyword evidence="4" id="KW-1185">Reference proteome</keyword>
<evidence type="ECO:0000313" key="3">
    <source>
        <dbReference type="EMBL" id="CCU81471.1"/>
    </source>
</evidence>
<feature type="chain" id="PRO_5004107013" evidence="2">
    <location>
        <begin position="19"/>
        <end position="247"/>
    </location>
</feature>
<evidence type="ECO:0000256" key="2">
    <source>
        <dbReference type="SAM" id="SignalP"/>
    </source>
</evidence>
<dbReference type="AlphaFoldDB" id="N1JLP3"/>
<evidence type="ECO:0000313" key="4">
    <source>
        <dbReference type="Proteomes" id="UP000015441"/>
    </source>
</evidence>
<dbReference type="Proteomes" id="UP000015441">
    <property type="component" value="Unassembled WGS sequence"/>
</dbReference>
<feature type="region of interest" description="Disordered" evidence="1">
    <location>
        <begin position="60"/>
        <end position="79"/>
    </location>
</feature>